<dbReference type="Pfam" id="PF10604">
    <property type="entry name" value="Polyketide_cyc2"/>
    <property type="match status" value="1"/>
</dbReference>
<dbReference type="InterPro" id="IPR023393">
    <property type="entry name" value="START-like_dom_sf"/>
</dbReference>
<dbReference type="RefSeq" id="WP_377281234.1">
    <property type="nucleotide sequence ID" value="NZ_JBHRSI010000003.1"/>
</dbReference>
<organism evidence="1 2">
    <name type="scientific">Phenylobacterium terrae</name>
    <dbReference type="NCBI Taxonomy" id="2665495"/>
    <lineage>
        <taxon>Bacteria</taxon>
        <taxon>Pseudomonadati</taxon>
        <taxon>Pseudomonadota</taxon>
        <taxon>Alphaproteobacteria</taxon>
        <taxon>Caulobacterales</taxon>
        <taxon>Caulobacteraceae</taxon>
        <taxon>Phenylobacterium</taxon>
    </lineage>
</organism>
<evidence type="ECO:0000313" key="2">
    <source>
        <dbReference type="Proteomes" id="UP001597237"/>
    </source>
</evidence>
<dbReference type="EMBL" id="JBHUEY010000001">
    <property type="protein sequence ID" value="MFD1781933.1"/>
    <property type="molecule type" value="Genomic_DNA"/>
</dbReference>
<reference evidence="2" key="1">
    <citation type="journal article" date="2019" name="Int. J. Syst. Evol. Microbiol.">
        <title>The Global Catalogue of Microorganisms (GCM) 10K type strain sequencing project: providing services to taxonomists for standard genome sequencing and annotation.</title>
        <authorList>
            <consortium name="The Broad Institute Genomics Platform"/>
            <consortium name="The Broad Institute Genome Sequencing Center for Infectious Disease"/>
            <person name="Wu L."/>
            <person name="Ma J."/>
        </authorList>
    </citation>
    <scope>NUCLEOTIDE SEQUENCE [LARGE SCALE GENOMIC DNA]</scope>
    <source>
        <strain evidence="2">DFY28</strain>
    </source>
</reference>
<comment type="caution">
    <text evidence="1">The sequence shown here is derived from an EMBL/GenBank/DDBJ whole genome shotgun (WGS) entry which is preliminary data.</text>
</comment>
<gene>
    <name evidence="1" type="ORF">ACFSC0_00870</name>
</gene>
<sequence length="148" mass="16466">MPIVRTEAVIPAPPEDVWAVLADFDRYEEWNPLNIRARGKAELGARVPMTFLNLARPGTTMDQTVTVTTCEPARALAWSGRVPLLFKGRHHFTLERAAEGTRLLHGEDFGGLVSRGFTPERIARDFKPAYEALNAALAQRVAELSRRG</sequence>
<name>A0ABW4MWM1_9CAUL</name>
<dbReference type="SUPFAM" id="SSF55961">
    <property type="entry name" value="Bet v1-like"/>
    <property type="match status" value="1"/>
</dbReference>
<dbReference type="PANTHER" id="PTHR36166:SF1">
    <property type="entry name" value="SRPBCC DOMAIN-CONTAINING PROTEIN"/>
    <property type="match status" value="1"/>
</dbReference>
<dbReference type="PANTHER" id="PTHR36166">
    <property type="entry name" value="CHROMOSOME 9, WHOLE GENOME SHOTGUN SEQUENCE"/>
    <property type="match status" value="1"/>
</dbReference>
<dbReference type="CDD" id="cd07822">
    <property type="entry name" value="SRPBCC_4"/>
    <property type="match status" value="1"/>
</dbReference>
<dbReference type="InterPro" id="IPR019587">
    <property type="entry name" value="Polyketide_cyclase/dehydratase"/>
</dbReference>
<evidence type="ECO:0000313" key="1">
    <source>
        <dbReference type="EMBL" id="MFD1781933.1"/>
    </source>
</evidence>
<keyword evidence="2" id="KW-1185">Reference proteome</keyword>
<dbReference type="Gene3D" id="3.30.530.20">
    <property type="match status" value="1"/>
</dbReference>
<accession>A0ABW4MWM1</accession>
<protein>
    <submittedName>
        <fullName evidence="1">SRPBCC family protein</fullName>
    </submittedName>
</protein>
<dbReference type="Proteomes" id="UP001597237">
    <property type="component" value="Unassembled WGS sequence"/>
</dbReference>
<proteinExistence type="predicted"/>